<dbReference type="EMBL" id="RAQK01000001">
    <property type="protein sequence ID" value="RKE97126.1"/>
    <property type="molecule type" value="Genomic_DNA"/>
</dbReference>
<sequence>MKRIFDKYAYGDGPRAGCWWDATVSTSARPTFKQSARTDVAIIGGGFTGLSAALHLARSGVSVTLIEAEHVGWGASGRNGGFCCLGGGIADDAVLDRRFGVAGRIDFRRTELAAIGAVEGIIDATGLKVDRHSVGETSLAHRSKDFLALRRHADTIAENYGVEYELHIADELSGMGMAGPFHGGLSIRAGFGLNPRKYLLGLAQEAEKAGALIYERSGVAELTSHVDGWQLRINGHKLRADQVILATNGYSSEDLPPWLAGRYMPGQSNVLVTRPMSHEELEAAGWTSTQMAYDTRNLLHYFRLMPDGRFLFGMRGGLFTGASAEAHAAKKIRSHFEEMFPAWRGIETTHSWSGMVCLSRDLLPFVGRIPQANGLWTGMCYHGNGVAMGSYSGMLLSQLVQGKSPDILYPEAMRVPLRKFELGRWRRVVMPAAYAAFMLADR</sequence>
<dbReference type="Gene3D" id="3.50.50.60">
    <property type="entry name" value="FAD/NAD(P)-binding domain"/>
    <property type="match status" value="1"/>
</dbReference>
<dbReference type="InterPro" id="IPR036188">
    <property type="entry name" value="FAD/NAD-bd_sf"/>
</dbReference>
<proteinExistence type="predicted"/>
<dbReference type="Proteomes" id="UP000284407">
    <property type="component" value="Unassembled WGS sequence"/>
</dbReference>
<dbReference type="SUPFAM" id="SSF51905">
    <property type="entry name" value="FAD/NAD(P)-binding domain"/>
    <property type="match status" value="1"/>
</dbReference>
<dbReference type="Pfam" id="PF01266">
    <property type="entry name" value="DAO"/>
    <property type="match status" value="1"/>
</dbReference>
<organism evidence="3 4">
    <name type="scientific">Sulfitobacter guttiformis</name>
    <dbReference type="NCBI Taxonomy" id="74349"/>
    <lineage>
        <taxon>Bacteria</taxon>
        <taxon>Pseudomonadati</taxon>
        <taxon>Pseudomonadota</taxon>
        <taxon>Alphaproteobacteria</taxon>
        <taxon>Rhodobacterales</taxon>
        <taxon>Roseobacteraceae</taxon>
        <taxon>Sulfitobacter</taxon>
    </lineage>
</organism>
<dbReference type="PANTHER" id="PTHR13847:SF281">
    <property type="entry name" value="FAD DEPENDENT OXIDOREDUCTASE DOMAIN-CONTAINING PROTEIN"/>
    <property type="match status" value="1"/>
</dbReference>
<keyword evidence="1" id="KW-0560">Oxidoreductase</keyword>
<dbReference type="RefSeq" id="WP_025064051.1">
    <property type="nucleotide sequence ID" value="NZ_RAQK01000001.1"/>
</dbReference>
<dbReference type="GO" id="GO:0005737">
    <property type="term" value="C:cytoplasm"/>
    <property type="evidence" value="ECO:0007669"/>
    <property type="project" value="TreeGrafter"/>
</dbReference>
<gene>
    <name evidence="3" type="ORF">C8N30_1712</name>
</gene>
<comment type="caution">
    <text evidence="3">The sequence shown here is derived from an EMBL/GenBank/DDBJ whole genome shotgun (WGS) entry which is preliminary data.</text>
</comment>
<evidence type="ECO:0000313" key="3">
    <source>
        <dbReference type="EMBL" id="RKE97126.1"/>
    </source>
</evidence>
<dbReference type="PANTHER" id="PTHR13847">
    <property type="entry name" value="SARCOSINE DEHYDROGENASE-RELATED"/>
    <property type="match status" value="1"/>
</dbReference>
<dbReference type="OrthoDB" id="9806601at2"/>
<dbReference type="Gene3D" id="3.30.9.10">
    <property type="entry name" value="D-Amino Acid Oxidase, subunit A, domain 2"/>
    <property type="match status" value="1"/>
</dbReference>
<dbReference type="GO" id="GO:0016491">
    <property type="term" value="F:oxidoreductase activity"/>
    <property type="evidence" value="ECO:0007669"/>
    <property type="project" value="UniProtKB-KW"/>
</dbReference>
<dbReference type="AlphaFoldDB" id="A0A420DS69"/>
<reference evidence="3 4" key="1">
    <citation type="submission" date="2018-09" db="EMBL/GenBank/DDBJ databases">
        <title>Genomic Encyclopedia of Archaeal and Bacterial Type Strains, Phase II (KMG-II): from individual species to whole genera.</title>
        <authorList>
            <person name="Goeker M."/>
        </authorList>
    </citation>
    <scope>NUCLEOTIDE SEQUENCE [LARGE SCALE GENOMIC DNA]</scope>
    <source>
        <strain evidence="3 4">DSM 11458</strain>
    </source>
</reference>
<name>A0A420DS69_9RHOB</name>
<evidence type="ECO:0000313" key="4">
    <source>
        <dbReference type="Proteomes" id="UP000284407"/>
    </source>
</evidence>
<accession>A0A420DS69</accession>
<keyword evidence="4" id="KW-1185">Reference proteome</keyword>
<feature type="domain" description="FAD dependent oxidoreductase" evidence="2">
    <location>
        <begin position="39"/>
        <end position="399"/>
    </location>
</feature>
<dbReference type="STRING" id="1443111.Z949_3738"/>
<evidence type="ECO:0000256" key="1">
    <source>
        <dbReference type="ARBA" id="ARBA00023002"/>
    </source>
</evidence>
<dbReference type="InterPro" id="IPR006076">
    <property type="entry name" value="FAD-dep_OxRdtase"/>
</dbReference>
<protein>
    <submittedName>
        <fullName evidence="3">Glycine/D-amino acid oxidase-like deaminating enzyme</fullName>
    </submittedName>
</protein>
<evidence type="ECO:0000259" key="2">
    <source>
        <dbReference type="Pfam" id="PF01266"/>
    </source>
</evidence>